<accession>A0A6A7XZ52</accession>
<dbReference type="InterPro" id="IPR035940">
    <property type="entry name" value="CAP_sf"/>
</dbReference>
<dbReference type="CDD" id="cd05379">
    <property type="entry name" value="CAP_bacterial"/>
    <property type="match status" value="1"/>
</dbReference>
<dbReference type="EMBL" id="VWNA01000001">
    <property type="protein sequence ID" value="MQT11191.1"/>
    <property type="molecule type" value="Genomic_DNA"/>
</dbReference>
<evidence type="ECO:0000256" key="1">
    <source>
        <dbReference type="SAM" id="SignalP"/>
    </source>
</evidence>
<keyword evidence="1" id="KW-0732">Signal</keyword>
<name>A0A6A7XZ52_9HYPH</name>
<feature type="signal peptide" evidence="1">
    <location>
        <begin position="1"/>
        <end position="25"/>
    </location>
</feature>
<dbReference type="SUPFAM" id="SSF55797">
    <property type="entry name" value="PR-1-like"/>
    <property type="match status" value="1"/>
</dbReference>
<evidence type="ECO:0000313" key="3">
    <source>
        <dbReference type="EMBL" id="MQT11191.1"/>
    </source>
</evidence>
<dbReference type="AlphaFoldDB" id="A0A6A7XZ52"/>
<organism evidence="3 4">
    <name type="scientific">Segnochrobactrum spirostomi</name>
    <dbReference type="NCBI Taxonomy" id="2608987"/>
    <lineage>
        <taxon>Bacteria</taxon>
        <taxon>Pseudomonadati</taxon>
        <taxon>Pseudomonadota</taxon>
        <taxon>Alphaproteobacteria</taxon>
        <taxon>Hyphomicrobiales</taxon>
        <taxon>Segnochrobactraceae</taxon>
        <taxon>Segnochrobactrum</taxon>
    </lineage>
</organism>
<feature type="chain" id="PRO_5025441438" evidence="1">
    <location>
        <begin position="26"/>
        <end position="173"/>
    </location>
</feature>
<gene>
    <name evidence="3" type="ORF">F0357_00565</name>
</gene>
<dbReference type="PROSITE" id="PS51257">
    <property type="entry name" value="PROKAR_LIPOPROTEIN"/>
    <property type="match status" value="1"/>
</dbReference>
<dbReference type="RefSeq" id="WP_153477594.1">
    <property type="nucleotide sequence ID" value="NZ_VWNA01000001.1"/>
</dbReference>
<protein>
    <submittedName>
        <fullName evidence="3">CAP domain-containing protein</fullName>
    </submittedName>
</protein>
<dbReference type="InterPro" id="IPR014044">
    <property type="entry name" value="CAP_dom"/>
</dbReference>
<dbReference type="PANTHER" id="PTHR31157">
    <property type="entry name" value="SCP DOMAIN-CONTAINING PROTEIN"/>
    <property type="match status" value="1"/>
</dbReference>
<keyword evidence="4" id="KW-1185">Reference proteome</keyword>
<dbReference type="PANTHER" id="PTHR31157:SF1">
    <property type="entry name" value="SCP DOMAIN-CONTAINING PROTEIN"/>
    <property type="match status" value="1"/>
</dbReference>
<evidence type="ECO:0000259" key="2">
    <source>
        <dbReference type="Pfam" id="PF00188"/>
    </source>
</evidence>
<evidence type="ECO:0000313" key="4">
    <source>
        <dbReference type="Proteomes" id="UP000332515"/>
    </source>
</evidence>
<dbReference type="Proteomes" id="UP000332515">
    <property type="component" value="Unassembled WGS sequence"/>
</dbReference>
<dbReference type="Pfam" id="PF00188">
    <property type="entry name" value="CAP"/>
    <property type="match status" value="1"/>
</dbReference>
<comment type="caution">
    <text evidence="3">The sequence shown here is derived from an EMBL/GenBank/DDBJ whole genome shotgun (WGS) entry which is preliminary data.</text>
</comment>
<reference evidence="3 4" key="1">
    <citation type="submission" date="2019-09" db="EMBL/GenBank/DDBJ databases">
        <title>Segnochrobactrum spirostomi gen. nov., sp. nov., isolated from the ciliate Spirostomum cf. yagiui and description of a novel family, Segnochrobactraceae fam. nov. within the order Rhizobiales of the class Alphaproteobacteria.</title>
        <authorList>
            <person name="Akter S."/>
            <person name="Shazib S.U.A."/>
            <person name="Shin M.K."/>
        </authorList>
    </citation>
    <scope>NUCLEOTIDE SEQUENCE [LARGE SCALE GENOMIC DNA]</scope>
    <source>
        <strain evidence="3 4">Sp-1</strain>
    </source>
</reference>
<sequence>MIASPRTFAFIAVAAALLLGSCAETTGPSRPTFYDYLDTPGATVDAQAAATMISQYRANHGLGPVTVDPALTAIAEKQVQVLAARDSVQASLEGDRSPMVRLQKAGYAPRAAAENVSAGYLTLAQAFSGWRDSPPHNANMLNPAVTRIGIATAYVPSSKYHVFWDLILAQPGS</sequence>
<feature type="domain" description="SCP" evidence="2">
    <location>
        <begin position="52"/>
        <end position="163"/>
    </location>
</feature>
<proteinExistence type="predicted"/>
<dbReference type="Gene3D" id="3.40.33.10">
    <property type="entry name" value="CAP"/>
    <property type="match status" value="1"/>
</dbReference>